<keyword evidence="10" id="KW-0449">Lipoprotein</keyword>
<feature type="domain" description="ABC3 transporter permease C-terminal" evidence="8">
    <location>
        <begin position="295"/>
        <end position="435"/>
    </location>
</feature>
<keyword evidence="5 7" id="KW-1133">Transmembrane helix</keyword>
<dbReference type="RefSeq" id="WP_024267184.1">
    <property type="nucleotide sequence ID" value="NC_023035.1"/>
</dbReference>
<dbReference type="Proteomes" id="UP000018680">
    <property type="component" value="Chromosome"/>
</dbReference>
<keyword evidence="4 7" id="KW-0812">Transmembrane</keyword>
<sequence>MIRPSGHNRAGRRGFRRMEWILFIAGRLLKSRRKSRSSVTASLSILGLAVGVLTMITVISVMNGFQMNTIEDLIELNSFHLRIPSGSADDQGEVASLPDLPSSQELEELRGVSMAFPIIETQALVQGYFSGTQSIILKGIDPELLSRDGEFARRLKLEQGTQIPGDSIILGRELARFLGVQQGDYIQLTGLGGDSISLREPVSIELQVWETFESGYYEFDRNWGFISLETARERFQAGYRMEMAVKIDNRFEDILVMQRIRSRFPSLGENSIISWREFNRSIFGALRVEKTMMFFLVGLIFLVVGVNIFQGLRRSVHERMEDIAVLKVMGASDTDVRTIFVFEGVLIGLLGTLIGLSAGTLISANINRIFSAVEAAVAFLSRQTNFSIFSPSYFYLEEVPVSIIPGELMGICLLSFAAAMISALAASRRVSSLKPREVLNDE</sequence>
<keyword evidence="3" id="KW-1003">Cell membrane</keyword>
<evidence type="ECO:0000313" key="10">
    <source>
        <dbReference type="EMBL" id="AHC14253.1"/>
    </source>
</evidence>
<dbReference type="Pfam" id="PF02687">
    <property type="entry name" value="FtsX"/>
    <property type="match status" value="1"/>
</dbReference>
<feature type="transmembrane region" description="Helical" evidence="7">
    <location>
        <begin position="39"/>
        <end position="62"/>
    </location>
</feature>
<keyword evidence="6 7" id="KW-0472">Membrane</keyword>
<reference evidence="10 11" key="1">
    <citation type="journal article" date="2015" name="Stand. Genomic Sci.">
        <title>Complete genome sequence and description of Salinispira pacifica gen. nov., sp. nov., a novel spirochaete isolated form a hypersaline microbial mat.</title>
        <authorList>
            <person name="Ben Hania W."/>
            <person name="Joseph M."/>
            <person name="Schumann P."/>
            <person name="Bunk B."/>
            <person name="Fiebig A."/>
            <person name="Sproer C."/>
            <person name="Klenk H.P."/>
            <person name="Fardeau M.L."/>
            <person name="Spring S."/>
        </authorList>
    </citation>
    <scope>NUCLEOTIDE SEQUENCE [LARGE SCALE GENOMIC DNA]</scope>
    <source>
        <strain evidence="10 11">L21-RPul-D2</strain>
    </source>
</reference>
<dbReference type="EMBL" id="CP006939">
    <property type="protein sequence ID" value="AHC14253.1"/>
    <property type="molecule type" value="Genomic_DNA"/>
</dbReference>
<organism evidence="10 11">
    <name type="scientific">Salinispira pacifica</name>
    <dbReference type="NCBI Taxonomy" id="1307761"/>
    <lineage>
        <taxon>Bacteria</taxon>
        <taxon>Pseudomonadati</taxon>
        <taxon>Spirochaetota</taxon>
        <taxon>Spirochaetia</taxon>
        <taxon>Spirochaetales</taxon>
        <taxon>Spirochaetaceae</taxon>
        <taxon>Salinispira</taxon>
    </lineage>
</organism>
<protein>
    <submittedName>
        <fullName evidence="10">Lipoprotein releasing system transmembrane protein LolC</fullName>
    </submittedName>
</protein>
<evidence type="ECO:0000259" key="9">
    <source>
        <dbReference type="Pfam" id="PF12704"/>
    </source>
</evidence>
<dbReference type="InterPro" id="IPR003838">
    <property type="entry name" value="ABC3_permease_C"/>
</dbReference>
<dbReference type="PANTHER" id="PTHR30489">
    <property type="entry name" value="LIPOPROTEIN-RELEASING SYSTEM TRANSMEMBRANE PROTEIN LOLE"/>
    <property type="match status" value="1"/>
</dbReference>
<feature type="transmembrane region" description="Helical" evidence="7">
    <location>
        <begin position="292"/>
        <end position="312"/>
    </location>
</feature>
<evidence type="ECO:0000256" key="1">
    <source>
        <dbReference type="ARBA" id="ARBA00004651"/>
    </source>
</evidence>
<dbReference type="STRING" id="1307761.L21SP2_0831"/>
<dbReference type="InterPro" id="IPR051447">
    <property type="entry name" value="Lipoprotein-release_system"/>
</dbReference>
<dbReference type="HOGENOM" id="CLU_000604_8_1_12"/>
<evidence type="ECO:0000256" key="5">
    <source>
        <dbReference type="ARBA" id="ARBA00022989"/>
    </source>
</evidence>
<feature type="domain" description="MacB-like periplasmic core" evidence="9">
    <location>
        <begin position="43"/>
        <end position="250"/>
    </location>
</feature>
<dbReference type="AlphaFoldDB" id="V5WEL4"/>
<dbReference type="KEGG" id="slr:L21SP2_0831"/>
<comment type="subcellular location">
    <subcellularLocation>
        <location evidence="1">Cell membrane</location>
        <topology evidence="1">Multi-pass membrane protein</topology>
    </subcellularLocation>
</comment>
<dbReference type="eggNOG" id="COG4591">
    <property type="taxonomic scope" value="Bacteria"/>
</dbReference>
<proteinExistence type="inferred from homology"/>
<evidence type="ECO:0000313" key="11">
    <source>
        <dbReference type="Proteomes" id="UP000018680"/>
    </source>
</evidence>
<comment type="similarity">
    <text evidence="2">Belongs to the ABC-4 integral membrane protein family. LolC/E subfamily.</text>
</comment>
<evidence type="ECO:0000256" key="7">
    <source>
        <dbReference type="SAM" id="Phobius"/>
    </source>
</evidence>
<gene>
    <name evidence="10" type="ORF">L21SP2_0831</name>
</gene>
<name>V5WEL4_9SPIO</name>
<evidence type="ECO:0000259" key="8">
    <source>
        <dbReference type="Pfam" id="PF02687"/>
    </source>
</evidence>
<keyword evidence="11" id="KW-1185">Reference proteome</keyword>
<evidence type="ECO:0000256" key="2">
    <source>
        <dbReference type="ARBA" id="ARBA00005236"/>
    </source>
</evidence>
<feature type="transmembrane region" description="Helical" evidence="7">
    <location>
        <begin position="408"/>
        <end position="426"/>
    </location>
</feature>
<evidence type="ECO:0000256" key="3">
    <source>
        <dbReference type="ARBA" id="ARBA00022475"/>
    </source>
</evidence>
<feature type="transmembrane region" description="Helical" evidence="7">
    <location>
        <begin position="339"/>
        <end position="362"/>
    </location>
</feature>
<dbReference type="Pfam" id="PF12704">
    <property type="entry name" value="MacB_PCD"/>
    <property type="match status" value="1"/>
</dbReference>
<accession>V5WEL4</accession>
<dbReference type="GO" id="GO:0044874">
    <property type="term" value="P:lipoprotein localization to outer membrane"/>
    <property type="evidence" value="ECO:0007669"/>
    <property type="project" value="TreeGrafter"/>
</dbReference>
<dbReference type="InterPro" id="IPR025857">
    <property type="entry name" value="MacB_PCD"/>
</dbReference>
<dbReference type="GO" id="GO:0098797">
    <property type="term" value="C:plasma membrane protein complex"/>
    <property type="evidence" value="ECO:0007669"/>
    <property type="project" value="TreeGrafter"/>
</dbReference>
<dbReference type="PANTHER" id="PTHR30489:SF0">
    <property type="entry name" value="LIPOPROTEIN-RELEASING SYSTEM TRANSMEMBRANE PROTEIN LOLE"/>
    <property type="match status" value="1"/>
</dbReference>
<evidence type="ECO:0000256" key="4">
    <source>
        <dbReference type="ARBA" id="ARBA00022692"/>
    </source>
</evidence>
<evidence type="ECO:0000256" key="6">
    <source>
        <dbReference type="ARBA" id="ARBA00023136"/>
    </source>
</evidence>